<dbReference type="InterPro" id="IPR000192">
    <property type="entry name" value="Aminotrans_V_dom"/>
</dbReference>
<dbReference type="InterPro" id="IPR015422">
    <property type="entry name" value="PyrdxlP-dep_Trfase_small"/>
</dbReference>
<dbReference type="Pfam" id="PF00266">
    <property type="entry name" value="Aminotran_5"/>
    <property type="match status" value="1"/>
</dbReference>
<comment type="catalytic activity">
    <reaction evidence="5">
        <text>(sulfur carrier)-H + L-cysteine = (sulfur carrier)-SH + L-alanine</text>
        <dbReference type="Rhea" id="RHEA:43892"/>
        <dbReference type="Rhea" id="RHEA-COMP:14737"/>
        <dbReference type="Rhea" id="RHEA-COMP:14739"/>
        <dbReference type="ChEBI" id="CHEBI:29917"/>
        <dbReference type="ChEBI" id="CHEBI:35235"/>
        <dbReference type="ChEBI" id="CHEBI:57972"/>
        <dbReference type="ChEBI" id="CHEBI:64428"/>
        <dbReference type="EC" id="2.8.1.7"/>
    </reaction>
</comment>
<dbReference type="Gene3D" id="3.90.1150.10">
    <property type="entry name" value="Aspartate Aminotransferase, domain 1"/>
    <property type="match status" value="1"/>
</dbReference>
<keyword evidence="3" id="KW-0808">Transferase</keyword>
<comment type="caution">
    <text evidence="7">The sequence shown here is derived from an EMBL/GenBank/DDBJ whole genome shotgun (WGS) entry which is preliminary data.</text>
</comment>
<keyword evidence="8" id="KW-1185">Reference proteome</keyword>
<evidence type="ECO:0000259" key="6">
    <source>
        <dbReference type="Pfam" id="PF00266"/>
    </source>
</evidence>
<evidence type="ECO:0000256" key="4">
    <source>
        <dbReference type="ARBA" id="ARBA00022898"/>
    </source>
</evidence>
<name>A0A8J6CI92_DIALT</name>
<comment type="cofactor">
    <cofactor evidence="1">
        <name>pyridoxal 5'-phosphate</name>
        <dbReference type="ChEBI" id="CHEBI:597326"/>
    </cofactor>
</comment>
<feature type="domain" description="Aminotransferase class V" evidence="6">
    <location>
        <begin position="69"/>
        <end position="441"/>
    </location>
</feature>
<dbReference type="GO" id="GO:0030170">
    <property type="term" value="F:pyridoxal phosphate binding"/>
    <property type="evidence" value="ECO:0007669"/>
    <property type="project" value="InterPro"/>
</dbReference>
<dbReference type="NCBIfam" id="TIGR01979">
    <property type="entry name" value="sufS"/>
    <property type="match status" value="1"/>
</dbReference>
<dbReference type="InterPro" id="IPR015424">
    <property type="entry name" value="PyrdxlP-dep_Trfase"/>
</dbReference>
<dbReference type="Proteomes" id="UP000751190">
    <property type="component" value="Unassembled WGS sequence"/>
</dbReference>
<dbReference type="EC" id="2.8.1.7" evidence="2"/>
<accession>A0A8J6CI92</accession>
<reference evidence="7" key="1">
    <citation type="submission" date="2021-05" db="EMBL/GenBank/DDBJ databases">
        <title>The genome of the haptophyte Pavlova lutheri (Diacronema luteri, Pavlovales) - a model for lipid biosynthesis in eukaryotic algae.</title>
        <authorList>
            <person name="Hulatt C.J."/>
            <person name="Posewitz M.C."/>
        </authorList>
    </citation>
    <scope>NUCLEOTIDE SEQUENCE</scope>
    <source>
        <strain evidence="7">NIVA-4/92</strain>
    </source>
</reference>
<evidence type="ECO:0000313" key="7">
    <source>
        <dbReference type="EMBL" id="KAG8468563.1"/>
    </source>
</evidence>
<dbReference type="AlphaFoldDB" id="A0A8J6CI92"/>
<protein>
    <recommendedName>
        <fullName evidence="2">cysteine desulfurase</fullName>
        <ecNumber evidence="2">2.8.1.7</ecNumber>
    </recommendedName>
</protein>
<dbReference type="OMA" id="LVTWQQI"/>
<gene>
    <name evidence="7" type="ORF">KFE25_013646</name>
</gene>
<proteinExistence type="predicted"/>
<dbReference type="OrthoDB" id="420046at2759"/>
<dbReference type="SUPFAM" id="SSF53383">
    <property type="entry name" value="PLP-dependent transferases"/>
    <property type="match status" value="1"/>
</dbReference>
<keyword evidence="4" id="KW-0663">Pyridoxal phosphate</keyword>
<dbReference type="InterPro" id="IPR010970">
    <property type="entry name" value="Cys_dSase_SufS"/>
</dbReference>
<organism evidence="7 8">
    <name type="scientific">Diacronema lutheri</name>
    <name type="common">Unicellular marine alga</name>
    <name type="synonym">Monochrysis lutheri</name>
    <dbReference type="NCBI Taxonomy" id="2081491"/>
    <lineage>
        <taxon>Eukaryota</taxon>
        <taxon>Haptista</taxon>
        <taxon>Haptophyta</taxon>
        <taxon>Pavlovophyceae</taxon>
        <taxon>Pavlovales</taxon>
        <taxon>Pavlovaceae</taxon>
        <taxon>Diacronema</taxon>
    </lineage>
</organism>
<dbReference type="GO" id="GO:0031071">
    <property type="term" value="F:cysteine desulfurase activity"/>
    <property type="evidence" value="ECO:0007669"/>
    <property type="project" value="UniProtKB-EC"/>
</dbReference>
<dbReference type="Gene3D" id="3.40.640.10">
    <property type="entry name" value="Type I PLP-dependent aspartate aminotransferase-like (Major domain)"/>
    <property type="match status" value="1"/>
</dbReference>
<dbReference type="EMBL" id="JAGTXO010000004">
    <property type="protein sequence ID" value="KAG8468563.1"/>
    <property type="molecule type" value="Genomic_DNA"/>
</dbReference>
<dbReference type="InterPro" id="IPR015421">
    <property type="entry name" value="PyrdxlP-dep_Trfase_major"/>
</dbReference>
<sequence length="457" mass="47753">MAAAMQMLAVCCAAVRGPVAVGSAARRAGARMTTVTTAGAPVSTAHLGAALRAQFPALHQTVYDGRPLVYLDSAATSHKPLAVIEAVREFYERDNSNVHRGAHALSIRATNAYEAARDKLAAFVNAASRREIVFTRGATEAINLVAATWGEMNVRAGDEIVISEIDHHANIVPWQLLAQRAGATVRYARYDASTGGMDAEHMISLIGPRTKLVAFAHVSNVLGSIAPVHRLVAAARAAGAAVLIDGCQSVPHMPVDVQALGADFYVASGHKMCGPTGIGFLWGRLDVLETMPPYQSGGEMIDQVTLEGSTFASPPGRFEAGTPAIAQAVGLGAAVDYLAGLGMANVEAHEHDLARYLVERLSAVDGLALYGPPRGEARAALAAFSVAGVHANDLSTFIDQDGVAIRAGHHCTQPLHAALGISASARASLYVYSTRADVDALVESIVSTQRLFAQLGG</sequence>
<dbReference type="PANTHER" id="PTHR43586:SF8">
    <property type="entry name" value="CYSTEINE DESULFURASE 1, CHLOROPLASTIC"/>
    <property type="match status" value="1"/>
</dbReference>
<evidence type="ECO:0000256" key="5">
    <source>
        <dbReference type="ARBA" id="ARBA00050776"/>
    </source>
</evidence>
<evidence type="ECO:0000256" key="3">
    <source>
        <dbReference type="ARBA" id="ARBA00022679"/>
    </source>
</evidence>
<evidence type="ECO:0000313" key="8">
    <source>
        <dbReference type="Proteomes" id="UP000751190"/>
    </source>
</evidence>
<dbReference type="CDD" id="cd06453">
    <property type="entry name" value="SufS_like"/>
    <property type="match status" value="1"/>
</dbReference>
<dbReference type="PANTHER" id="PTHR43586">
    <property type="entry name" value="CYSTEINE DESULFURASE"/>
    <property type="match status" value="1"/>
</dbReference>
<dbReference type="GO" id="GO:0006534">
    <property type="term" value="P:cysteine metabolic process"/>
    <property type="evidence" value="ECO:0007669"/>
    <property type="project" value="InterPro"/>
</dbReference>
<evidence type="ECO:0000256" key="1">
    <source>
        <dbReference type="ARBA" id="ARBA00001933"/>
    </source>
</evidence>
<evidence type="ECO:0000256" key="2">
    <source>
        <dbReference type="ARBA" id="ARBA00012239"/>
    </source>
</evidence>